<sequence>MLVLQKRAVRAIYKLGPRVSLRNKFKIKTEVRTESGIAIRTGNERDRHREQDRHQSGEQDKYGANWRLLTTPSATGQLNVLFGSRSVYVELNYFKSLVDTVEVRIEPDTTRSDAETDILIAELPPLCAD</sequence>
<dbReference type="EMBL" id="BGZK01000544">
    <property type="protein sequence ID" value="GBP49436.1"/>
    <property type="molecule type" value="Genomic_DNA"/>
</dbReference>
<feature type="region of interest" description="Disordered" evidence="1">
    <location>
        <begin position="36"/>
        <end position="63"/>
    </location>
</feature>
<gene>
    <name evidence="2" type="ORF">EVAR_38204_1</name>
</gene>
<reference evidence="2 3" key="1">
    <citation type="journal article" date="2019" name="Commun. Biol.">
        <title>The bagworm genome reveals a unique fibroin gene that provides high tensile strength.</title>
        <authorList>
            <person name="Kono N."/>
            <person name="Nakamura H."/>
            <person name="Ohtoshi R."/>
            <person name="Tomita M."/>
            <person name="Numata K."/>
            <person name="Arakawa K."/>
        </authorList>
    </citation>
    <scope>NUCLEOTIDE SEQUENCE [LARGE SCALE GENOMIC DNA]</scope>
</reference>
<keyword evidence="3" id="KW-1185">Reference proteome</keyword>
<evidence type="ECO:0000313" key="2">
    <source>
        <dbReference type="EMBL" id="GBP49436.1"/>
    </source>
</evidence>
<dbReference type="AlphaFoldDB" id="A0A4C1WDG2"/>
<evidence type="ECO:0000313" key="3">
    <source>
        <dbReference type="Proteomes" id="UP000299102"/>
    </source>
</evidence>
<dbReference type="Proteomes" id="UP000299102">
    <property type="component" value="Unassembled WGS sequence"/>
</dbReference>
<proteinExistence type="predicted"/>
<feature type="compositionally biased region" description="Basic and acidic residues" evidence="1">
    <location>
        <begin position="42"/>
        <end position="61"/>
    </location>
</feature>
<name>A0A4C1WDG2_EUMVA</name>
<evidence type="ECO:0000256" key="1">
    <source>
        <dbReference type="SAM" id="MobiDB-lite"/>
    </source>
</evidence>
<accession>A0A4C1WDG2</accession>
<comment type="caution">
    <text evidence="2">The sequence shown here is derived from an EMBL/GenBank/DDBJ whole genome shotgun (WGS) entry which is preliminary data.</text>
</comment>
<protein>
    <submittedName>
        <fullName evidence="2">Uncharacterized protein</fullName>
    </submittedName>
</protein>
<organism evidence="2 3">
    <name type="scientific">Eumeta variegata</name>
    <name type="common">Bagworm moth</name>
    <name type="synonym">Eumeta japonica</name>
    <dbReference type="NCBI Taxonomy" id="151549"/>
    <lineage>
        <taxon>Eukaryota</taxon>
        <taxon>Metazoa</taxon>
        <taxon>Ecdysozoa</taxon>
        <taxon>Arthropoda</taxon>
        <taxon>Hexapoda</taxon>
        <taxon>Insecta</taxon>
        <taxon>Pterygota</taxon>
        <taxon>Neoptera</taxon>
        <taxon>Endopterygota</taxon>
        <taxon>Lepidoptera</taxon>
        <taxon>Glossata</taxon>
        <taxon>Ditrysia</taxon>
        <taxon>Tineoidea</taxon>
        <taxon>Psychidae</taxon>
        <taxon>Oiketicinae</taxon>
        <taxon>Eumeta</taxon>
    </lineage>
</organism>